<dbReference type="InterPro" id="IPR003848">
    <property type="entry name" value="DUF218"/>
</dbReference>
<dbReference type="InterPro" id="IPR051599">
    <property type="entry name" value="Cell_Envelope_Assoc"/>
</dbReference>
<reference evidence="3 4" key="1">
    <citation type="submission" date="2024-11" db="EMBL/GenBank/DDBJ databases">
        <authorList>
            <person name="Heng Y.C."/>
            <person name="Lim A.C.H."/>
            <person name="Lee J.K.Y."/>
            <person name="Kittelmann S."/>
        </authorList>
    </citation>
    <scope>NUCLEOTIDE SEQUENCE [LARGE SCALE GENOMIC DNA]</scope>
    <source>
        <strain evidence="3 4">WILCCON 0185</strain>
    </source>
</reference>
<keyword evidence="1" id="KW-0812">Transmembrane</keyword>
<evidence type="ECO:0000259" key="2">
    <source>
        <dbReference type="Pfam" id="PF02698"/>
    </source>
</evidence>
<dbReference type="Pfam" id="PF02698">
    <property type="entry name" value="DUF218"/>
    <property type="match status" value="1"/>
</dbReference>
<accession>A0ABW8SZN7</accession>
<feature type="domain" description="DUF218" evidence="2">
    <location>
        <begin position="103"/>
        <end position="226"/>
    </location>
</feature>
<sequence length="258" mass="29305">MKKLTFKNISGVLLILLGIYSIVYCFSIMIYRVNFSKFFLLLGVALVILGSIIVLFKEIYLPQKLKFIIKPIKTFIIFVIAVFIIIEGFIIYNGSKKDTAAVDYLVVLGAGLWGDTPSLALQERLDESIKFIKENPNIKVVLSGGKGPGETITEAEGMRRYLIRKGIDDKLLIKEEKSTNTKENMQFTKSLLKEIDGRENLRIKIVTNNFHMFRAELIARNSGFTAFGEPAELFAPLIPMYYTRECLAVIKTLIFDLR</sequence>
<proteinExistence type="predicted"/>
<feature type="transmembrane region" description="Helical" evidence="1">
    <location>
        <begin position="38"/>
        <end position="60"/>
    </location>
</feature>
<dbReference type="Gene3D" id="3.40.50.620">
    <property type="entry name" value="HUPs"/>
    <property type="match status" value="1"/>
</dbReference>
<keyword evidence="1" id="KW-1133">Transmembrane helix</keyword>
<dbReference type="InterPro" id="IPR014729">
    <property type="entry name" value="Rossmann-like_a/b/a_fold"/>
</dbReference>
<dbReference type="PANTHER" id="PTHR30336:SF4">
    <property type="entry name" value="ENVELOPE BIOGENESIS FACTOR ELYC"/>
    <property type="match status" value="1"/>
</dbReference>
<dbReference type="RefSeq" id="WP_406768297.1">
    <property type="nucleotide sequence ID" value="NZ_JBJHZZ010000001.1"/>
</dbReference>
<dbReference type="EMBL" id="JBJHZZ010000001">
    <property type="protein sequence ID" value="MFL0245841.1"/>
    <property type="molecule type" value="Genomic_DNA"/>
</dbReference>
<dbReference type="CDD" id="cd06259">
    <property type="entry name" value="YdcF-like"/>
    <property type="match status" value="1"/>
</dbReference>
<evidence type="ECO:0000313" key="4">
    <source>
        <dbReference type="Proteomes" id="UP001623591"/>
    </source>
</evidence>
<name>A0ABW8SZN7_9CLOT</name>
<feature type="transmembrane region" description="Helical" evidence="1">
    <location>
        <begin position="12"/>
        <end position="32"/>
    </location>
</feature>
<gene>
    <name evidence="3" type="ORF">ACJDUG_02475</name>
</gene>
<dbReference type="Proteomes" id="UP001623591">
    <property type="component" value="Unassembled WGS sequence"/>
</dbReference>
<evidence type="ECO:0000256" key="1">
    <source>
        <dbReference type="SAM" id="Phobius"/>
    </source>
</evidence>
<keyword evidence="4" id="KW-1185">Reference proteome</keyword>
<organism evidence="3 4">
    <name type="scientific">Candidatus Clostridium stratigraminis</name>
    <dbReference type="NCBI Taxonomy" id="3381661"/>
    <lineage>
        <taxon>Bacteria</taxon>
        <taxon>Bacillati</taxon>
        <taxon>Bacillota</taxon>
        <taxon>Clostridia</taxon>
        <taxon>Eubacteriales</taxon>
        <taxon>Clostridiaceae</taxon>
        <taxon>Clostridium</taxon>
    </lineage>
</organism>
<evidence type="ECO:0000313" key="3">
    <source>
        <dbReference type="EMBL" id="MFL0245841.1"/>
    </source>
</evidence>
<protein>
    <submittedName>
        <fullName evidence="3">YdcF family protein</fullName>
    </submittedName>
</protein>
<comment type="caution">
    <text evidence="3">The sequence shown here is derived from an EMBL/GenBank/DDBJ whole genome shotgun (WGS) entry which is preliminary data.</text>
</comment>
<keyword evidence="1" id="KW-0472">Membrane</keyword>
<dbReference type="PANTHER" id="PTHR30336">
    <property type="entry name" value="INNER MEMBRANE PROTEIN, PROBABLE PERMEASE"/>
    <property type="match status" value="1"/>
</dbReference>
<feature type="transmembrane region" description="Helical" evidence="1">
    <location>
        <begin position="72"/>
        <end position="92"/>
    </location>
</feature>